<evidence type="ECO:0000256" key="1">
    <source>
        <dbReference type="SAM" id="MobiDB-lite"/>
    </source>
</evidence>
<dbReference type="RefSeq" id="WP_097123642.1">
    <property type="nucleotide sequence ID" value="NZ_OCND01000015.1"/>
</dbReference>
<accession>A0A286DGB4</accession>
<sequence length="269" mass="28846">MASFTQSSDAPDSRPQLSDASLSTRAEAMAALQRVLSSPLFSRSPSMSRLLRYVVENGMAGNGNRITQYSIGLEALGKKPDGYNPGDDPTVRVQMGRLREKLRRYYDSGQARAGEPRLEIPSGSYVPVLHPSSSPEGAGAGGHARKLLLSRFQPIGLDGIAAAMAQGMREELLHRLFCRLPDGMELVPAACPAAPADIRLEGSLRQGTGEVRATLRLIEQASGRLMRSRQFDGACTGALCAQEAMAESICAWLLPVLRALTENPDPQAG</sequence>
<dbReference type="EMBL" id="OCND01000015">
    <property type="protein sequence ID" value="SOD57630.1"/>
    <property type="molecule type" value="Genomic_DNA"/>
</dbReference>
<reference evidence="2 3" key="1">
    <citation type="submission" date="2017-09" db="EMBL/GenBank/DDBJ databases">
        <authorList>
            <person name="Ehlers B."/>
            <person name="Leendertz F.H."/>
        </authorList>
    </citation>
    <scope>NUCLEOTIDE SEQUENCE [LARGE SCALE GENOMIC DNA]</scope>
    <source>
        <strain evidence="2 3">CGMCC 1.10978</strain>
    </source>
</reference>
<evidence type="ECO:0000313" key="2">
    <source>
        <dbReference type="EMBL" id="SOD57630.1"/>
    </source>
</evidence>
<evidence type="ECO:0008006" key="4">
    <source>
        <dbReference type="Google" id="ProtNLM"/>
    </source>
</evidence>
<dbReference type="Proteomes" id="UP000219374">
    <property type="component" value="Unassembled WGS sequence"/>
</dbReference>
<dbReference type="AlphaFoldDB" id="A0A286DGB4"/>
<proteinExistence type="predicted"/>
<protein>
    <recommendedName>
        <fullName evidence="4">TolB amino-terminal domain-containing protein</fullName>
    </recommendedName>
</protein>
<name>A0A286DGB4_9GAMM</name>
<evidence type="ECO:0000313" key="3">
    <source>
        <dbReference type="Proteomes" id="UP000219374"/>
    </source>
</evidence>
<keyword evidence="3" id="KW-1185">Reference proteome</keyword>
<organism evidence="2 3">
    <name type="scientific">Pseudoxanthomonas wuyuanensis</name>
    <dbReference type="NCBI Taxonomy" id="1073196"/>
    <lineage>
        <taxon>Bacteria</taxon>
        <taxon>Pseudomonadati</taxon>
        <taxon>Pseudomonadota</taxon>
        <taxon>Gammaproteobacteria</taxon>
        <taxon>Lysobacterales</taxon>
        <taxon>Lysobacteraceae</taxon>
        <taxon>Pseudoxanthomonas</taxon>
    </lineage>
</organism>
<feature type="region of interest" description="Disordered" evidence="1">
    <location>
        <begin position="1"/>
        <end position="22"/>
    </location>
</feature>
<dbReference type="OrthoDB" id="54411at2"/>
<gene>
    <name evidence="2" type="ORF">SAMN06296416_11514</name>
</gene>